<accession>A0A0L0GE54</accession>
<gene>
    <name evidence="1" type="ORF">SARC_01311</name>
</gene>
<proteinExistence type="predicted"/>
<dbReference type="EMBL" id="KQ241647">
    <property type="protein sequence ID" value="KNC86538.1"/>
    <property type="molecule type" value="Genomic_DNA"/>
</dbReference>
<evidence type="ECO:0000313" key="2">
    <source>
        <dbReference type="Proteomes" id="UP000054560"/>
    </source>
</evidence>
<protein>
    <submittedName>
        <fullName evidence="1">Uncharacterized protein</fullName>
    </submittedName>
</protein>
<dbReference type="GeneID" id="25901815"/>
<reference evidence="1 2" key="1">
    <citation type="submission" date="2011-02" db="EMBL/GenBank/DDBJ databases">
        <title>The Genome Sequence of Sphaeroforma arctica JP610.</title>
        <authorList>
            <consortium name="The Broad Institute Genome Sequencing Platform"/>
            <person name="Russ C."/>
            <person name="Cuomo C."/>
            <person name="Young S.K."/>
            <person name="Zeng Q."/>
            <person name="Gargeya S."/>
            <person name="Alvarado L."/>
            <person name="Berlin A."/>
            <person name="Chapman S.B."/>
            <person name="Chen Z."/>
            <person name="Freedman E."/>
            <person name="Gellesch M."/>
            <person name="Goldberg J."/>
            <person name="Griggs A."/>
            <person name="Gujja S."/>
            <person name="Heilman E."/>
            <person name="Heiman D."/>
            <person name="Howarth C."/>
            <person name="Mehta T."/>
            <person name="Neiman D."/>
            <person name="Pearson M."/>
            <person name="Roberts A."/>
            <person name="Saif S."/>
            <person name="Shea T."/>
            <person name="Shenoy N."/>
            <person name="Sisk P."/>
            <person name="Stolte C."/>
            <person name="Sykes S."/>
            <person name="White J."/>
            <person name="Yandava C."/>
            <person name="Burger G."/>
            <person name="Gray M.W."/>
            <person name="Holland P.W.H."/>
            <person name="King N."/>
            <person name="Lang F.B.F."/>
            <person name="Roger A.J."/>
            <person name="Ruiz-Trillo I."/>
            <person name="Haas B."/>
            <person name="Nusbaum C."/>
            <person name="Birren B."/>
        </authorList>
    </citation>
    <scope>NUCLEOTIDE SEQUENCE [LARGE SCALE GENOMIC DNA]</scope>
    <source>
        <strain evidence="1 2">JP610</strain>
    </source>
</reference>
<dbReference type="AlphaFoldDB" id="A0A0L0GE54"/>
<organism evidence="1 2">
    <name type="scientific">Sphaeroforma arctica JP610</name>
    <dbReference type="NCBI Taxonomy" id="667725"/>
    <lineage>
        <taxon>Eukaryota</taxon>
        <taxon>Ichthyosporea</taxon>
        <taxon>Ichthyophonida</taxon>
        <taxon>Sphaeroforma</taxon>
    </lineage>
</organism>
<dbReference type="RefSeq" id="XP_014160440.1">
    <property type="nucleotide sequence ID" value="XM_014304965.1"/>
</dbReference>
<keyword evidence="2" id="KW-1185">Reference proteome</keyword>
<dbReference type="Proteomes" id="UP000054560">
    <property type="component" value="Unassembled WGS sequence"/>
</dbReference>
<name>A0A0L0GE54_9EUKA</name>
<sequence>MMGRNRKRSIGGALFSGKLSDEFATNILGIWDKTKSRKWVLLKVALGPGAHDFIILTLKGMEIGEVDRVVYLFGLVAVLSHTSTKKDPGVLEMSLRFERQKQFSREGVEQNGTGTSV</sequence>
<evidence type="ECO:0000313" key="1">
    <source>
        <dbReference type="EMBL" id="KNC86538.1"/>
    </source>
</evidence>